<dbReference type="EMBL" id="CP023445">
    <property type="protein sequence ID" value="ATE52460.1"/>
    <property type="molecule type" value="Genomic_DNA"/>
</dbReference>
<feature type="region of interest" description="Disordered" evidence="1">
    <location>
        <begin position="174"/>
        <end position="207"/>
    </location>
</feature>
<reference evidence="3" key="1">
    <citation type="submission" date="2017-09" db="EMBL/GenBank/DDBJ databases">
        <title>Complete Genome Sequence of ansamitocin-producing Bacterium Actinosynnema pretiosum X47.</title>
        <authorList>
            <person name="Cao G."/>
            <person name="Zong G."/>
            <person name="Zhong C."/>
            <person name="Fu J."/>
        </authorList>
    </citation>
    <scope>NUCLEOTIDE SEQUENCE [LARGE SCALE GENOMIC DNA]</scope>
    <source>
        <strain evidence="3">X47</strain>
    </source>
</reference>
<dbReference type="AlphaFoldDB" id="A0A290Z0C9"/>
<dbReference type="Proteomes" id="UP000218505">
    <property type="component" value="Chromosome"/>
</dbReference>
<proteinExistence type="predicted"/>
<name>A0A290Z0C9_9PSEU</name>
<dbReference type="SUPFAM" id="SSF55136">
    <property type="entry name" value="Probable bacterial effector-binding domain"/>
    <property type="match status" value="1"/>
</dbReference>
<dbReference type="Pfam" id="PF06445">
    <property type="entry name" value="GyrI-like"/>
    <property type="match status" value="1"/>
</dbReference>
<dbReference type="RefSeq" id="WP_096491467.1">
    <property type="nucleotide sequence ID" value="NZ_CP023445.1"/>
</dbReference>
<dbReference type="InterPro" id="IPR029442">
    <property type="entry name" value="GyrI-like"/>
</dbReference>
<sequence>MADKVGFKRTVPSCTAKRDEPELVEVPDLRHLAIDGGGDPDTDACADAVSALHPVAYRLKFTSKGELGRDYVVPPPEGLWWAEDHAPFTSERDKAKWRRTLLLLLPDRVGDELLAGALDRVEAGGDPPARLREVRVEALSEGLCAQALHVGAYDDEAEPLRRVHEEFIPERGLAPTGRHHEVHLSDPRRGAPAKRRTIVRQPVTRLP</sequence>
<evidence type="ECO:0000259" key="2">
    <source>
        <dbReference type="Pfam" id="PF06445"/>
    </source>
</evidence>
<feature type="compositionally biased region" description="Basic and acidic residues" evidence="1">
    <location>
        <begin position="178"/>
        <end position="189"/>
    </location>
</feature>
<evidence type="ECO:0000313" key="3">
    <source>
        <dbReference type="EMBL" id="ATE52460.1"/>
    </source>
</evidence>
<evidence type="ECO:0000313" key="4">
    <source>
        <dbReference type="Proteomes" id="UP000218505"/>
    </source>
</evidence>
<dbReference type="InterPro" id="IPR011256">
    <property type="entry name" value="Reg_factor_effector_dom_sf"/>
</dbReference>
<dbReference type="KEGG" id="apre:CNX65_03460"/>
<keyword evidence="4" id="KW-1185">Reference proteome</keyword>
<dbReference type="Gene3D" id="3.20.80.10">
    <property type="entry name" value="Regulatory factor, effector binding domain"/>
    <property type="match status" value="1"/>
</dbReference>
<protein>
    <recommendedName>
        <fullName evidence="2">GyrI-like small molecule binding domain-containing protein</fullName>
    </recommendedName>
</protein>
<feature type="domain" description="GyrI-like small molecule binding" evidence="2">
    <location>
        <begin position="133"/>
        <end position="195"/>
    </location>
</feature>
<gene>
    <name evidence="3" type="ORF">CNX65_03460</name>
</gene>
<evidence type="ECO:0000256" key="1">
    <source>
        <dbReference type="SAM" id="MobiDB-lite"/>
    </source>
</evidence>
<accession>A0A290Z0C9</accession>
<organism evidence="3 4">
    <name type="scientific">Actinosynnema pretiosum</name>
    <dbReference type="NCBI Taxonomy" id="42197"/>
    <lineage>
        <taxon>Bacteria</taxon>
        <taxon>Bacillati</taxon>
        <taxon>Actinomycetota</taxon>
        <taxon>Actinomycetes</taxon>
        <taxon>Pseudonocardiales</taxon>
        <taxon>Pseudonocardiaceae</taxon>
        <taxon>Actinosynnema</taxon>
    </lineage>
</organism>